<evidence type="ECO:0000259" key="10">
    <source>
        <dbReference type="Pfam" id="PF06849"/>
    </source>
</evidence>
<keyword evidence="4" id="KW-0479">Metal-binding</keyword>
<proteinExistence type="predicted"/>
<organism evidence="12 13">
    <name type="scientific">Conexivisphaera calida</name>
    <dbReference type="NCBI Taxonomy" id="1874277"/>
    <lineage>
        <taxon>Archaea</taxon>
        <taxon>Nitrososphaerota</taxon>
        <taxon>Conexivisphaeria</taxon>
        <taxon>Conexivisphaerales</taxon>
        <taxon>Conexivisphaeraceae</taxon>
        <taxon>Conexivisphaera</taxon>
    </lineage>
</organism>
<keyword evidence="12" id="KW-0808">Transferase</keyword>
<evidence type="ECO:0000256" key="8">
    <source>
        <dbReference type="ARBA" id="ARBA00022842"/>
    </source>
</evidence>
<evidence type="ECO:0000259" key="11">
    <source>
        <dbReference type="Pfam" id="PF06973"/>
    </source>
</evidence>
<keyword evidence="3" id="KW-0436">Ligase</keyword>
<reference evidence="12 13" key="1">
    <citation type="journal article" date="2019" name="ISME J.">
        <title>Isolation and characterization of a thermophilic sulfur- and iron-reducing thaumarchaeote from a terrestrial acidic hot spring.</title>
        <authorList>
            <person name="Kato S."/>
            <person name="Itoh T."/>
            <person name="Yuki M."/>
            <person name="Nagamori M."/>
            <person name="Ohnishi M."/>
            <person name="Uematsu K."/>
            <person name="Suzuki K."/>
            <person name="Takashina T."/>
            <person name="Ohkuma M."/>
        </authorList>
    </citation>
    <scope>NUCLEOTIDE SEQUENCE [LARGE SCALE GENOMIC DNA]</scope>
    <source>
        <strain evidence="12 13">NAS-02</strain>
    </source>
</reference>
<dbReference type="SUPFAM" id="SSF56059">
    <property type="entry name" value="Glutathione synthetase ATP-binding domain-like"/>
    <property type="match status" value="1"/>
</dbReference>
<feature type="domain" description="IMP biosynthesis enzyme PurP C-terminal" evidence="11">
    <location>
        <begin position="173"/>
        <end position="330"/>
    </location>
</feature>
<dbReference type="SUPFAM" id="SSF52440">
    <property type="entry name" value="PreATP-grasp domain"/>
    <property type="match status" value="1"/>
</dbReference>
<evidence type="ECO:0000256" key="1">
    <source>
        <dbReference type="ARBA" id="ARBA00001936"/>
    </source>
</evidence>
<evidence type="ECO:0000256" key="7">
    <source>
        <dbReference type="ARBA" id="ARBA00022840"/>
    </source>
</evidence>
<protein>
    <submittedName>
        <fullName evidence="12">Phosphoribosylaminoimidazolecarboxamide formyltransferase</fullName>
    </submittedName>
</protein>
<evidence type="ECO:0000313" key="13">
    <source>
        <dbReference type="Proteomes" id="UP000509448"/>
    </source>
</evidence>
<dbReference type="GO" id="GO:0005524">
    <property type="term" value="F:ATP binding"/>
    <property type="evidence" value="ECO:0007669"/>
    <property type="project" value="UniProtKB-KW"/>
</dbReference>
<dbReference type="GO" id="GO:0016879">
    <property type="term" value="F:ligase activity, forming carbon-nitrogen bonds"/>
    <property type="evidence" value="ECO:0007669"/>
    <property type="project" value="InterPro"/>
</dbReference>
<keyword evidence="8" id="KW-0460">Magnesium</keyword>
<dbReference type="AlphaFoldDB" id="A0A4P2VPY1"/>
<evidence type="ECO:0000256" key="4">
    <source>
        <dbReference type="ARBA" id="ARBA00022723"/>
    </source>
</evidence>
<keyword evidence="7" id="KW-0067">ATP-binding</keyword>
<keyword evidence="13" id="KW-1185">Reference proteome</keyword>
<dbReference type="Pfam" id="PF06973">
    <property type="entry name" value="DUF1297"/>
    <property type="match status" value="1"/>
</dbReference>
<dbReference type="Proteomes" id="UP000509448">
    <property type="component" value="Chromosome"/>
</dbReference>
<dbReference type="Gene3D" id="3.40.50.20">
    <property type="match status" value="1"/>
</dbReference>
<dbReference type="Gene3D" id="3.30.470.20">
    <property type="entry name" value="ATP-grasp fold, B domain"/>
    <property type="match status" value="1"/>
</dbReference>
<dbReference type="GO" id="GO:0006188">
    <property type="term" value="P:IMP biosynthetic process"/>
    <property type="evidence" value="ECO:0007669"/>
    <property type="project" value="InterPro"/>
</dbReference>
<keyword evidence="6" id="KW-0658">Purine biosynthesis</keyword>
<evidence type="ECO:0000313" key="12">
    <source>
        <dbReference type="EMBL" id="BBE42885.1"/>
    </source>
</evidence>
<dbReference type="Gene3D" id="3.30.1490.20">
    <property type="entry name" value="ATP-grasp fold, A domain"/>
    <property type="match status" value="1"/>
</dbReference>
<dbReference type="PANTHER" id="PTHR38147:SF2">
    <property type="entry name" value="5-FORMAMINOIMIDAZOLE-4-CARBOXAMIDE-1-(BETA)-D-RIBOFURANOSYL 5'-MONOPHOSPHATE SYNTHETASE"/>
    <property type="match status" value="1"/>
</dbReference>
<keyword evidence="9" id="KW-0464">Manganese</keyword>
<sequence length="330" mass="37061">MKDYDLGKLTVATIASHSAFQILLGAKREGLRTLALAPPGRGWFYSRAWFVDEVWELDLRDLTSMADRLLSRSAVLVPHGSYVEYVGWRAALEIRVPTFGNRYLLEWEADQHRKMDLLASAGLHVPRTYGSPDEVDGPVIVKLYGAKGGRGYFFARDADELREGLREVDGPYIIQEYVVGVPAYHHFFYSPLMGRVELFGFDVRYESNVDGRTFGLAEPTFVVVGNTPLVLRESLLPGVQRDGESFTSAVSERTGRPPIGPFSLESIVRDTLEVVYFEFSGRIVAGTSVYMVHGSPYSLMYFKEPLDMGRRIAMEIREAAESGRLQEIVT</sequence>
<dbReference type="InterPro" id="IPR016185">
    <property type="entry name" value="PreATP-grasp_dom_sf"/>
</dbReference>
<name>A0A4P2VPY1_9ARCH</name>
<dbReference type="PIRSF" id="PIRSF004602">
    <property type="entry name" value="ATPgrasp_PurP"/>
    <property type="match status" value="1"/>
</dbReference>
<evidence type="ECO:0000256" key="9">
    <source>
        <dbReference type="ARBA" id="ARBA00023211"/>
    </source>
</evidence>
<dbReference type="Pfam" id="PF06849">
    <property type="entry name" value="DUF1246"/>
    <property type="match status" value="1"/>
</dbReference>
<gene>
    <name evidence="12" type="ORF">NAS2_1505</name>
</gene>
<comment type="cofactor">
    <cofactor evidence="2">
        <name>Mg(2+)</name>
        <dbReference type="ChEBI" id="CHEBI:18420"/>
    </cofactor>
</comment>
<feature type="domain" description="IMP biosynthesis enzyme PurP N-terminal" evidence="10">
    <location>
        <begin position="11"/>
        <end position="129"/>
    </location>
</feature>
<dbReference type="InterPro" id="IPR013815">
    <property type="entry name" value="ATP_grasp_subdomain_1"/>
</dbReference>
<evidence type="ECO:0000256" key="3">
    <source>
        <dbReference type="ARBA" id="ARBA00022598"/>
    </source>
</evidence>
<dbReference type="GO" id="GO:0016740">
    <property type="term" value="F:transferase activity"/>
    <property type="evidence" value="ECO:0007669"/>
    <property type="project" value="UniProtKB-KW"/>
</dbReference>
<dbReference type="InterPro" id="IPR010672">
    <property type="entry name" value="IMP_biosynth_PurP_N"/>
</dbReference>
<evidence type="ECO:0000256" key="5">
    <source>
        <dbReference type="ARBA" id="ARBA00022741"/>
    </source>
</evidence>
<dbReference type="InterPro" id="IPR009720">
    <property type="entry name" value="IMP_biosynth_PurP_C"/>
</dbReference>
<dbReference type="EMBL" id="AP018732">
    <property type="protein sequence ID" value="BBE42885.1"/>
    <property type="molecule type" value="Genomic_DNA"/>
</dbReference>
<dbReference type="KEGG" id="ccai:NAS2_1505"/>
<keyword evidence="5" id="KW-0547">Nucleotide-binding</keyword>
<dbReference type="InterPro" id="IPR023656">
    <property type="entry name" value="IMP_biosynth_PurP"/>
</dbReference>
<evidence type="ECO:0000256" key="2">
    <source>
        <dbReference type="ARBA" id="ARBA00001946"/>
    </source>
</evidence>
<dbReference type="GO" id="GO:0000287">
    <property type="term" value="F:magnesium ion binding"/>
    <property type="evidence" value="ECO:0007669"/>
    <property type="project" value="InterPro"/>
</dbReference>
<comment type="cofactor">
    <cofactor evidence="1">
        <name>Mn(2+)</name>
        <dbReference type="ChEBI" id="CHEBI:29035"/>
    </cofactor>
</comment>
<dbReference type="PANTHER" id="PTHR38147">
    <property type="entry name" value="5-FORMAMINOIMIDAZOLE-4-CARBOXAMIDE-1-(BETA)-D-RIBOFURANOSYL 5'-MONOPHOSPHATE SYNTHETASE-RELATED"/>
    <property type="match status" value="1"/>
</dbReference>
<accession>A0A4P2VPY1</accession>
<evidence type="ECO:0000256" key="6">
    <source>
        <dbReference type="ARBA" id="ARBA00022755"/>
    </source>
</evidence>